<gene>
    <name evidence="3" type="ORF">CN689_00250</name>
</gene>
<dbReference type="InterPro" id="IPR045394">
    <property type="entry name" value="Abhydrolase_dom"/>
</dbReference>
<dbReference type="EMBL" id="NUEQ01000002">
    <property type="protein sequence ID" value="PEJ38221.1"/>
    <property type="molecule type" value="Genomic_DNA"/>
</dbReference>
<proteinExistence type="predicted"/>
<feature type="coiled-coil region" evidence="1">
    <location>
        <begin position="320"/>
        <end position="347"/>
    </location>
</feature>
<evidence type="ECO:0000313" key="3">
    <source>
        <dbReference type="EMBL" id="PEJ38221.1"/>
    </source>
</evidence>
<evidence type="ECO:0000256" key="1">
    <source>
        <dbReference type="SAM" id="Coils"/>
    </source>
</evidence>
<sequence>MSDLGIRPITRLEEPSKRRIGAFGGIEYVQYDGIFSGRTSTGKFRVPYRIAAPVNPEKGNQTVLVEPPHFSRILDPTVPGVFINGGFIEENGRVDDEIISEFAKALKIDRIARRILGDIERRSITGFSDSSDPVLRLITSGLAEGVFDFALPFTAFGHDPQAAISAELYDGKIIVVNSEFEGAFSEFVDRGIALNQYRFYAVAGSPHIPDHLVFASLTTTNRTTPASFSPELRAHFLQGDKWVRKGKQPPLSHHLLAAADGTLIEDENGNAISVNASGERVPRLPFVELGEAHYIGDFIGTYESVKTIQQLGFDTHNDYLKAFREKLADYLDARNILKEEAEEMFRRATLCPPTTYTETYRDHYDNFVDIIPCP</sequence>
<feature type="domain" description="Alpha/beta hydrolase" evidence="2">
    <location>
        <begin position="98"/>
        <end position="345"/>
    </location>
</feature>
<comment type="caution">
    <text evidence="3">The sequence shown here is derived from an EMBL/GenBank/DDBJ whole genome shotgun (WGS) entry which is preliminary data.</text>
</comment>
<evidence type="ECO:0000313" key="4">
    <source>
        <dbReference type="Proteomes" id="UP000220106"/>
    </source>
</evidence>
<keyword evidence="1" id="KW-0175">Coiled coil</keyword>
<dbReference type="Pfam" id="PF20091">
    <property type="entry name" value="Abhydrolase_10"/>
    <property type="match status" value="1"/>
</dbReference>
<name>A0AAX0SAY9_9BACI</name>
<evidence type="ECO:0000259" key="2">
    <source>
        <dbReference type="Pfam" id="PF20091"/>
    </source>
</evidence>
<dbReference type="Proteomes" id="UP000220106">
    <property type="component" value="Unassembled WGS sequence"/>
</dbReference>
<organism evidence="3 4">
    <name type="scientific">Peribacillus butanolivorans</name>
    <dbReference type="NCBI Taxonomy" id="421767"/>
    <lineage>
        <taxon>Bacteria</taxon>
        <taxon>Bacillati</taxon>
        <taxon>Bacillota</taxon>
        <taxon>Bacilli</taxon>
        <taxon>Bacillales</taxon>
        <taxon>Bacillaceae</taxon>
        <taxon>Peribacillus</taxon>
    </lineage>
</organism>
<reference evidence="3 4" key="1">
    <citation type="submission" date="2017-09" db="EMBL/GenBank/DDBJ databases">
        <title>Large-scale bioinformatics analysis of Bacillus genomes uncovers conserved roles of natural products in bacterial physiology.</title>
        <authorList>
            <consortium name="Agbiome Team Llc"/>
            <person name="Bleich R.M."/>
            <person name="Kirk G.J."/>
            <person name="Santa Maria K.C."/>
            <person name="Allen S.E."/>
            <person name="Farag S."/>
            <person name="Shank E.A."/>
            <person name="Bowers A."/>
        </authorList>
    </citation>
    <scope>NUCLEOTIDE SEQUENCE [LARGE SCALE GENOMIC DNA]</scope>
    <source>
        <strain evidence="3 4">AFS003229</strain>
    </source>
</reference>
<accession>A0AAX0SAY9</accession>
<dbReference type="AlphaFoldDB" id="A0AAX0SAY9"/>
<protein>
    <recommendedName>
        <fullName evidence="2">Alpha/beta hydrolase domain-containing protein</fullName>
    </recommendedName>
</protein>